<evidence type="ECO:0000256" key="1">
    <source>
        <dbReference type="ARBA" id="ARBA00004479"/>
    </source>
</evidence>
<dbReference type="PROSITE" id="PS50011">
    <property type="entry name" value="PROTEIN_KINASE_DOM"/>
    <property type="match status" value="1"/>
</dbReference>
<evidence type="ECO:0000256" key="13">
    <source>
        <dbReference type="SAM" id="Phobius"/>
    </source>
</evidence>
<gene>
    <name evidence="16" type="ORF">SLEP1_g37919</name>
</gene>
<keyword evidence="11" id="KW-0325">Glycoprotein</keyword>
<evidence type="ECO:0000313" key="17">
    <source>
        <dbReference type="Proteomes" id="UP001054252"/>
    </source>
</evidence>
<proteinExistence type="predicted"/>
<dbReference type="SMART" id="SM00220">
    <property type="entry name" value="S_TKc"/>
    <property type="match status" value="1"/>
</dbReference>
<dbReference type="SUPFAM" id="SSF56112">
    <property type="entry name" value="Protein kinase-like (PK-like)"/>
    <property type="match status" value="1"/>
</dbReference>
<dbReference type="PROSITE" id="PS00108">
    <property type="entry name" value="PROTEIN_KINASE_ST"/>
    <property type="match status" value="1"/>
</dbReference>
<evidence type="ECO:0000256" key="12">
    <source>
        <dbReference type="PROSITE-ProRule" id="PRU10141"/>
    </source>
</evidence>
<dbReference type="Gene3D" id="3.30.200.20">
    <property type="entry name" value="Phosphorylase Kinase, domain 1"/>
    <property type="match status" value="1"/>
</dbReference>
<evidence type="ECO:0000259" key="15">
    <source>
        <dbReference type="PROSITE" id="PS50011"/>
    </source>
</evidence>
<keyword evidence="10 13" id="KW-0472">Membrane</keyword>
<evidence type="ECO:0000256" key="8">
    <source>
        <dbReference type="ARBA" id="ARBA00022840"/>
    </source>
</evidence>
<sequence length="664" mass="75384">MRRPGLRFVALLLLLLALIHESCSAKNKHYCPPSSCGNNLKISYPFRLNTDPPSCGLTKVPVYTLSCENNLTVLHFKSGKFYVKAIDYGNQTIRIADASVEEGRCSIPQYSWAAYYFLKFSPRYYHHYPYLVYPWKSNLFISCEKPVNAPLYVEAPACSNGSSFSTPYRAESEGKRYYYAKMEETTSDELKPSCRIESVAVIPSIQEKNYEDLSYLDIQHGLAYGFELSWSNAICGGKWGGSYYVINPENHCVLQYYGNPVYETAQNLPGYVVVIVALWHGAVVVLGIPIFIIFLVFKWRRRHLSMYNSIEEFLQSNNNLMPIRYSYSKIKKMTNGFKEKLGEGGFGKVYKAKLKSSRLAAIKMLDKSKATGQDFFNEVATIGRIHHVNVVQMVGFCVEGSKRALVYDFMPNGSLDKHIFSREGNIATLGWENLYKISLGVARGIEYLHRGCDMQILHFDIKPHNILLDESFTPKISDFGLAKLYPVEGNIVSLTAARGTIGYMAPELFYKNIGSVSYKADVYSYGMLLMEMASKRKNVNPFAEHSSQIYFPSWASEQLNRGMELEIREATEDQKRIVKKMVIVALWCIQMKPSDRPSMNKVIEMLEAELESLQIPPTPFQFYPHAIQQDEVTEKTNLRESSSSSSSSCNDIEIESISLLGNEN</sequence>
<evidence type="ECO:0000256" key="9">
    <source>
        <dbReference type="ARBA" id="ARBA00022989"/>
    </source>
</evidence>
<dbReference type="PANTHER" id="PTHR27009">
    <property type="entry name" value="RUST RESISTANCE KINASE LR10-RELATED"/>
    <property type="match status" value="1"/>
</dbReference>
<feature type="signal peptide" evidence="14">
    <location>
        <begin position="1"/>
        <end position="24"/>
    </location>
</feature>
<keyword evidence="17" id="KW-1185">Reference proteome</keyword>
<comment type="subcellular location">
    <subcellularLocation>
        <location evidence="1">Membrane</location>
        <topology evidence="1">Single-pass type I membrane protein</topology>
    </subcellularLocation>
</comment>
<evidence type="ECO:0000256" key="11">
    <source>
        <dbReference type="ARBA" id="ARBA00023180"/>
    </source>
</evidence>
<organism evidence="16 17">
    <name type="scientific">Rubroshorea leprosula</name>
    <dbReference type="NCBI Taxonomy" id="152421"/>
    <lineage>
        <taxon>Eukaryota</taxon>
        <taxon>Viridiplantae</taxon>
        <taxon>Streptophyta</taxon>
        <taxon>Embryophyta</taxon>
        <taxon>Tracheophyta</taxon>
        <taxon>Spermatophyta</taxon>
        <taxon>Magnoliopsida</taxon>
        <taxon>eudicotyledons</taxon>
        <taxon>Gunneridae</taxon>
        <taxon>Pentapetalae</taxon>
        <taxon>rosids</taxon>
        <taxon>malvids</taxon>
        <taxon>Malvales</taxon>
        <taxon>Dipterocarpaceae</taxon>
        <taxon>Rubroshorea</taxon>
    </lineage>
</organism>
<reference evidence="16 17" key="1">
    <citation type="journal article" date="2021" name="Commun. Biol.">
        <title>The genome of Shorea leprosula (Dipterocarpaceae) highlights the ecological relevance of drought in aseasonal tropical rainforests.</title>
        <authorList>
            <person name="Ng K.K.S."/>
            <person name="Kobayashi M.J."/>
            <person name="Fawcett J.A."/>
            <person name="Hatakeyama M."/>
            <person name="Paape T."/>
            <person name="Ng C.H."/>
            <person name="Ang C.C."/>
            <person name="Tnah L.H."/>
            <person name="Lee C.T."/>
            <person name="Nishiyama T."/>
            <person name="Sese J."/>
            <person name="O'Brien M.J."/>
            <person name="Copetti D."/>
            <person name="Mohd Noor M.I."/>
            <person name="Ong R.C."/>
            <person name="Putra M."/>
            <person name="Sireger I.Z."/>
            <person name="Indrioko S."/>
            <person name="Kosugi Y."/>
            <person name="Izuno A."/>
            <person name="Isagi Y."/>
            <person name="Lee S.L."/>
            <person name="Shimizu K.K."/>
        </authorList>
    </citation>
    <scope>NUCLEOTIDE SEQUENCE [LARGE SCALE GENOMIC DNA]</scope>
    <source>
        <strain evidence="16">214</strain>
    </source>
</reference>
<feature type="chain" id="PRO_5043955230" description="Protein kinase domain-containing protein" evidence="14">
    <location>
        <begin position="25"/>
        <end position="664"/>
    </location>
</feature>
<protein>
    <recommendedName>
        <fullName evidence="15">Protein kinase domain-containing protein</fullName>
    </recommendedName>
</protein>
<evidence type="ECO:0000256" key="14">
    <source>
        <dbReference type="SAM" id="SignalP"/>
    </source>
</evidence>
<accession>A0AAV5KWK4</accession>
<keyword evidence="6 12" id="KW-0547">Nucleotide-binding</keyword>
<dbReference type="InterPro" id="IPR017441">
    <property type="entry name" value="Protein_kinase_ATP_BS"/>
</dbReference>
<dbReference type="InterPro" id="IPR025287">
    <property type="entry name" value="WAK_GUB"/>
</dbReference>
<evidence type="ECO:0000256" key="7">
    <source>
        <dbReference type="ARBA" id="ARBA00022777"/>
    </source>
</evidence>
<keyword evidence="4 13" id="KW-0812">Transmembrane</keyword>
<name>A0AAV5KWK4_9ROSI</name>
<feature type="domain" description="Protein kinase" evidence="15">
    <location>
        <begin position="335"/>
        <end position="610"/>
    </location>
</feature>
<dbReference type="EMBL" id="BPVZ01000081">
    <property type="protein sequence ID" value="GKV28933.1"/>
    <property type="molecule type" value="Genomic_DNA"/>
</dbReference>
<keyword evidence="7" id="KW-0418">Kinase</keyword>
<dbReference type="GO" id="GO:0030247">
    <property type="term" value="F:polysaccharide binding"/>
    <property type="evidence" value="ECO:0007669"/>
    <property type="project" value="InterPro"/>
</dbReference>
<keyword evidence="3" id="KW-0808">Transferase</keyword>
<dbReference type="CDD" id="cd14066">
    <property type="entry name" value="STKc_IRAK"/>
    <property type="match status" value="1"/>
</dbReference>
<evidence type="ECO:0000256" key="5">
    <source>
        <dbReference type="ARBA" id="ARBA00022729"/>
    </source>
</evidence>
<comment type="caution">
    <text evidence="16">The sequence shown here is derived from an EMBL/GenBank/DDBJ whole genome shotgun (WGS) entry which is preliminary data.</text>
</comment>
<feature type="transmembrane region" description="Helical" evidence="13">
    <location>
        <begin position="271"/>
        <end position="297"/>
    </location>
</feature>
<dbReference type="InterPro" id="IPR045874">
    <property type="entry name" value="LRK10/LRL21-25-like"/>
</dbReference>
<feature type="binding site" evidence="12">
    <location>
        <position position="363"/>
    </location>
    <ligand>
        <name>ATP</name>
        <dbReference type="ChEBI" id="CHEBI:30616"/>
    </ligand>
</feature>
<dbReference type="GO" id="GO:0016020">
    <property type="term" value="C:membrane"/>
    <property type="evidence" value="ECO:0007669"/>
    <property type="project" value="UniProtKB-SubCell"/>
</dbReference>
<dbReference type="GO" id="GO:0005524">
    <property type="term" value="F:ATP binding"/>
    <property type="evidence" value="ECO:0007669"/>
    <property type="project" value="UniProtKB-UniRule"/>
</dbReference>
<dbReference type="FunFam" id="3.30.200.20:FF:000178">
    <property type="entry name" value="serine/threonine-protein kinase PBS1-like"/>
    <property type="match status" value="1"/>
</dbReference>
<evidence type="ECO:0000256" key="6">
    <source>
        <dbReference type="ARBA" id="ARBA00022741"/>
    </source>
</evidence>
<evidence type="ECO:0000256" key="3">
    <source>
        <dbReference type="ARBA" id="ARBA00022679"/>
    </source>
</evidence>
<keyword evidence="8 12" id="KW-0067">ATP-binding</keyword>
<dbReference type="InterPro" id="IPR011009">
    <property type="entry name" value="Kinase-like_dom_sf"/>
</dbReference>
<dbReference type="AlphaFoldDB" id="A0AAV5KWK4"/>
<dbReference type="Pfam" id="PF00069">
    <property type="entry name" value="Pkinase"/>
    <property type="match status" value="1"/>
</dbReference>
<keyword evidence="5 14" id="KW-0732">Signal</keyword>
<evidence type="ECO:0000313" key="16">
    <source>
        <dbReference type="EMBL" id="GKV28933.1"/>
    </source>
</evidence>
<dbReference type="FunFam" id="1.10.510.10:FF:000590">
    <property type="entry name" value="PR5-like receptor kinase"/>
    <property type="match status" value="1"/>
</dbReference>
<dbReference type="Pfam" id="PF13947">
    <property type="entry name" value="GUB_WAK_bind"/>
    <property type="match status" value="1"/>
</dbReference>
<dbReference type="GO" id="GO:0004674">
    <property type="term" value="F:protein serine/threonine kinase activity"/>
    <property type="evidence" value="ECO:0007669"/>
    <property type="project" value="UniProtKB-KW"/>
</dbReference>
<keyword evidence="9 13" id="KW-1133">Transmembrane helix</keyword>
<evidence type="ECO:0000256" key="10">
    <source>
        <dbReference type="ARBA" id="ARBA00023136"/>
    </source>
</evidence>
<keyword evidence="2" id="KW-0723">Serine/threonine-protein kinase</keyword>
<dbReference type="Gene3D" id="1.10.510.10">
    <property type="entry name" value="Transferase(Phosphotransferase) domain 1"/>
    <property type="match status" value="1"/>
</dbReference>
<evidence type="ECO:0000256" key="2">
    <source>
        <dbReference type="ARBA" id="ARBA00022527"/>
    </source>
</evidence>
<dbReference type="InterPro" id="IPR008271">
    <property type="entry name" value="Ser/Thr_kinase_AS"/>
</dbReference>
<dbReference type="PROSITE" id="PS00107">
    <property type="entry name" value="PROTEIN_KINASE_ATP"/>
    <property type="match status" value="1"/>
</dbReference>
<dbReference type="InterPro" id="IPR000719">
    <property type="entry name" value="Prot_kinase_dom"/>
</dbReference>
<evidence type="ECO:0000256" key="4">
    <source>
        <dbReference type="ARBA" id="ARBA00022692"/>
    </source>
</evidence>
<dbReference type="Proteomes" id="UP001054252">
    <property type="component" value="Unassembled WGS sequence"/>
</dbReference>